<gene>
    <name evidence="5" type="ORF">MNEG_6085</name>
</gene>
<dbReference type="GO" id="GO:2000001">
    <property type="term" value="P:regulation of DNA damage checkpoint"/>
    <property type="evidence" value="ECO:0007669"/>
    <property type="project" value="TreeGrafter"/>
</dbReference>
<dbReference type="PANTHER" id="PTHR14773">
    <property type="entry name" value="WD REPEAT-CONTAINING PROTEIN 76"/>
    <property type="match status" value="1"/>
</dbReference>
<keyword evidence="6" id="KW-1185">Reference proteome</keyword>
<feature type="compositionally biased region" description="Low complexity" evidence="4">
    <location>
        <begin position="226"/>
        <end position="246"/>
    </location>
</feature>
<name>A0A0D2MMT8_9CHLO</name>
<dbReference type="PANTHER" id="PTHR14773:SF0">
    <property type="entry name" value="WD REPEAT-CONTAINING PROTEIN 76"/>
    <property type="match status" value="1"/>
</dbReference>
<keyword evidence="3" id="KW-0677">Repeat</keyword>
<evidence type="ECO:0000256" key="1">
    <source>
        <dbReference type="ARBA" id="ARBA00005434"/>
    </source>
</evidence>
<dbReference type="AlphaFoldDB" id="A0A0D2MMT8"/>
<keyword evidence="2" id="KW-0853">WD repeat</keyword>
<dbReference type="InterPro" id="IPR001680">
    <property type="entry name" value="WD40_rpt"/>
</dbReference>
<reference evidence="5 6" key="1">
    <citation type="journal article" date="2013" name="BMC Genomics">
        <title>Reconstruction of the lipid metabolism for the microalga Monoraphidium neglectum from its genome sequence reveals characteristics suitable for biofuel production.</title>
        <authorList>
            <person name="Bogen C."/>
            <person name="Al-Dilaimi A."/>
            <person name="Albersmeier A."/>
            <person name="Wichmann J."/>
            <person name="Grundmann M."/>
            <person name="Rupp O."/>
            <person name="Lauersen K.J."/>
            <person name="Blifernez-Klassen O."/>
            <person name="Kalinowski J."/>
            <person name="Goesmann A."/>
            <person name="Mussgnug J.H."/>
            <person name="Kruse O."/>
        </authorList>
    </citation>
    <scope>NUCLEOTIDE SEQUENCE [LARGE SCALE GENOMIC DNA]</scope>
    <source>
        <strain evidence="5 6">SAG 48.87</strain>
    </source>
</reference>
<dbReference type="STRING" id="145388.A0A0D2MMT8"/>
<dbReference type="SUPFAM" id="SSF50978">
    <property type="entry name" value="WD40 repeat-like"/>
    <property type="match status" value="1"/>
</dbReference>
<sequence>MPPLEPVAGDAVSSRRTRSSLAVDQGMPVVEDATPAPKAPKAGKGRGRGKASGQSPSDAVEQVDAAPADGLTPYERERLQLIARNRERMAALQLPQMAADFAAIVAPPKPARAAATQKGVGAASRKRARAAAGLELPPRSSGRLRGVAPDAATAGGIVHEGRDGRVVVAAAPAGGGDNGGGARAGAAPKAEPAPRFSEAPLPFRSTNADAATDAAFLELIKSSAAPTSASPATGRAGRRGAAAGAAAGPGGGAAVGTAADALMRLRLDPEDVAKMTRQGTTCVAWHPASGARPIVAASDKSGQVALWCVDYDGGGGGGGGGGGDGGGGDVEDGEGAGCDGILVFGAHREYVSAMRWVGRGAAARLLSASYDGSVRLLDVEKGEFLLLPALPAPSKGAEWSAAEADVGGDVAYLATPEGELTVIDARAASAAARDVAIHDRKVNTLALLGADGGVAASAPGAGRLLASSCSDGCVSVWDVRQLPSGGTRRPAAVSALRHAKSSQGAAWATDASGRLLSISFDDTLRVWGPDARTGGGGGAASAAAADAGAGKGMQQLLSVRHNNNTGRWVIPFRPAWFGSDCFVVGDMKRGVAAFDAAAGTARGLLQAEALTAIPSRLAAWCPGAGGAEGGAPMLAVATSSGRVHVFR</sequence>
<evidence type="ECO:0000313" key="5">
    <source>
        <dbReference type="EMBL" id="KIZ01877.1"/>
    </source>
</evidence>
<comment type="similarity">
    <text evidence="1">Belongs to the WD repeat DDB2/WDR76 family.</text>
</comment>
<proteinExistence type="inferred from homology"/>
<evidence type="ECO:0000313" key="6">
    <source>
        <dbReference type="Proteomes" id="UP000054498"/>
    </source>
</evidence>
<feature type="region of interest" description="Disordered" evidence="4">
    <location>
        <begin position="173"/>
        <end position="202"/>
    </location>
</feature>
<evidence type="ECO:0000256" key="3">
    <source>
        <dbReference type="ARBA" id="ARBA00022737"/>
    </source>
</evidence>
<dbReference type="InterPro" id="IPR050853">
    <property type="entry name" value="WD_repeat_DNA-damage-binding"/>
</dbReference>
<feature type="region of interest" description="Disordered" evidence="4">
    <location>
        <begin position="226"/>
        <end position="252"/>
    </location>
</feature>
<protein>
    <recommendedName>
        <fullName evidence="7">WD repeat-containing protein</fullName>
    </recommendedName>
</protein>
<accession>A0A0D2MMT8</accession>
<evidence type="ECO:0008006" key="7">
    <source>
        <dbReference type="Google" id="ProtNLM"/>
    </source>
</evidence>
<feature type="region of interest" description="Disordered" evidence="4">
    <location>
        <begin position="1"/>
        <end position="73"/>
    </location>
</feature>
<dbReference type="Pfam" id="PF00400">
    <property type="entry name" value="WD40"/>
    <property type="match status" value="1"/>
</dbReference>
<dbReference type="OrthoDB" id="9890280at2759"/>
<evidence type="ECO:0000256" key="4">
    <source>
        <dbReference type="SAM" id="MobiDB-lite"/>
    </source>
</evidence>
<dbReference type="GeneID" id="25738961"/>
<organism evidence="5 6">
    <name type="scientific">Monoraphidium neglectum</name>
    <dbReference type="NCBI Taxonomy" id="145388"/>
    <lineage>
        <taxon>Eukaryota</taxon>
        <taxon>Viridiplantae</taxon>
        <taxon>Chlorophyta</taxon>
        <taxon>core chlorophytes</taxon>
        <taxon>Chlorophyceae</taxon>
        <taxon>CS clade</taxon>
        <taxon>Sphaeropleales</taxon>
        <taxon>Selenastraceae</taxon>
        <taxon>Monoraphidium</taxon>
    </lineage>
</organism>
<dbReference type="GO" id="GO:0003677">
    <property type="term" value="F:DNA binding"/>
    <property type="evidence" value="ECO:0007669"/>
    <property type="project" value="TreeGrafter"/>
</dbReference>
<dbReference type="EMBL" id="KK101177">
    <property type="protein sequence ID" value="KIZ01877.1"/>
    <property type="molecule type" value="Genomic_DNA"/>
</dbReference>
<dbReference type="KEGG" id="mng:MNEG_6085"/>
<dbReference type="Proteomes" id="UP000054498">
    <property type="component" value="Unassembled WGS sequence"/>
</dbReference>
<feature type="compositionally biased region" description="Low complexity" evidence="4">
    <location>
        <begin position="184"/>
        <end position="195"/>
    </location>
</feature>
<dbReference type="SMART" id="SM00320">
    <property type="entry name" value="WD40"/>
    <property type="match status" value="4"/>
</dbReference>
<dbReference type="Gene3D" id="2.130.10.10">
    <property type="entry name" value="YVTN repeat-like/Quinoprotein amine dehydrogenase"/>
    <property type="match status" value="1"/>
</dbReference>
<dbReference type="InterPro" id="IPR015943">
    <property type="entry name" value="WD40/YVTN_repeat-like_dom_sf"/>
</dbReference>
<dbReference type="RefSeq" id="XP_013900896.1">
    <property type="nucleotide sequence ID" value="XM_014045442.1"/>
</dbReference>
<dbReference type="InterPro" id="IPR036322">
    <property type="entry name" value="WD40_repeat_dom_sf"/>
</dbReference>
<feature type="compositionally biased region" description="Gly residues" evidence="4">
    <location>
        <begin position="173"/>
        <end position="183"/>
    </location>
</feature>
<dbReference type="GO" id="GO:0005634">
    <property type="term" value="C:nucleus"/>
    <property type="evidence" value="ECO:0007669"/>
    <property type="project" value="TreeGrafter"/>
</dbReference>
<evidence type="ECO:0000256" key="2">
    <source>
        <dbReference type="ARBA" id="ARBA00022574"/>
    </source>
</evidence>